<dbReference type="InterPro" id="IPR036291">
    <property type="entry name" value="NAD(P)-bd_dom_sf"/>
</dbReference>
<name>A0A4Z0HW18_MYCPR</name>
<reference evidence="2 3" key="1">
    <citation type="submission" date="2018-12" db="EMBL/GenBank/DDBJ databases">
        <title>Draft genome sequences of Mycolicibacterium peregrinum isolated from a pig with lymphadenitis and from soil on the same Japanese pig farm.</title>
        <authorList>
            <person name="Komatsu T."/>
            <person name="Ohya K."/>
            <person name="Sawai K."/>
            <person name="Odoi J.O."/>
            <person name="Otsu K."/>
            <person name="Ota A."/>
            <person name="Ito T."/>
            <person name="Kawai M."/>
            <person name="Maruyama F."/>
        </authorList>
    </citation>
    <scope>NUCLEOTIDE SEQUENCE [LARGE SCALE GENOMIC DNA]</scope>
    <source>
        <strain evidence="2 3">138</strain>
    </source>
</reference>
<accession>A0A4Z0HW18</accession>
<gene>
    <name evidence="2" type="ORF">EJD98_09815</name>
</gene>
<protein>
    <submittedName>
        <fullName evidence="2">SDR family oxidoreductase</fullName>
    </submittedName>
</protein>
<dbReference type="PANTHER" id="PTHR47129:SF1">
    <property type="entry name" value="NMRA-LIKE DOMAIN-CONTAINING PROTEIN"/>
    <property type="match status" value="1"/>
</dbReference>
<dbReference type="Gene3D" id="3.90.25.10">
    <property type="entry name" value="UDP-galactose 4-epimerase, domain 1"/>
    <property type="match status" value="1"/>
</dbReference>
<dbReference type="AlphaFoldDB" id="A0A4Z0HW18"/>
<feature type="domain" description="NAD(P)-binding" evidence="1">
    <location>
        <begin position="11"/>
        <end position="182"/>
    </location>
</feature>
<sequence>MGATDLIAITGASGHIGRIVSRLLSSAGARTRLVVRDPNRVSTDSTNVKRATYSDRDAAIRALTGVDALFVVSAAESADRLEQHRTFIDAAAAAGVHHVVYTSFLGAAPKATFTLARDHWETEEHLRTSGMNWTILRDSFYLDFLPTLAGDDGVIRGPAGVGRVGAVARVDVARSAAAVLADLDSHAGQTYDLTGPEALDLTQVARTITEVTGRATTYQQERIEEAYASRHPYGVPEWQLDAWVSTYTAIAAGELALLTDTVERLTGLSPLNLIDVLLSP</sequence>
<evidence type="ECO:0000259" key="1">
    <source>
        <dbReference type="Pfam" id="PF13460"/>
    </source>
</evidence>
<dbReference type="InterPro" id="IPR052718">
    <property type="entry name" value="NmrA-type_oxidoreductase"/>
</dbReference>
<keyword evidence="3" id="KW-1185">Reference proteome</keyword>
<dbReference type="SUPFAM" id="SSF51735">
    <property type="entry name" value="NAD(P)-binding Rossmann-fold domains"/>
    <property type="match status" value="1"/>
</dbReference>
<evidence type="ECO:0000313" key="2">
    <source>
        <dbReference type="EMBL" id="TGB44156.1"/>
    </source>
</evidence>
<dbReference type="InterPro" id="IPR016040">
    <property type="entry name" value="NAD(P)-bd_dom"/>
</dbReference>
<comment type="caution">
    <text evidence="2">The sequence shown here is derived from an EMBL/GenBank/DDBJ whole genome shotgun (WGS) entry which is preliminary data.</text>
</comment>
<dbReference type="Gene3D" id="3.40.50.720">
    <property type="entry name" value="NAD(P)-binding Rossmann-like Domain"/>
    <property type="match status" value="1"/>
</dbReference>
<dbReference type="Proteomes" id="UP000297792">
    <property type="component" value="Unassembled WGS sequence"/>
</dbReference>
<dbReference type="PANTHER" id="PTHR47129">
    <property type="entry name" value="QUINONE OXIDOREDUCTASE 2"/>
    <property type="match status" value="1"/>
</dbReference>
<dbReference type="Pfam" id="PF13460">
    <property type="entry name" value="NAD_binding_10"/>
    <property type="match status" value="1"/>
</dbReference>
<proteinExistence type="predicted"/>
<organism evidence="2 3">
    <name type="scientific">Mycolicibacterium peregrinum</name>
    <name type="common">Mycobacterium peregrinum</name>
    <dbReference type="NCBI Taxonomy" id="43304"/>
    <lineage>
        <taxon>Bacteria</taxon>
        <taxon>Bacillati</taxon>
        <taxon>Actinomycetota</taxon>
        <taxon>Actinomycetes</taxon>
        <taxon>Mycobacteriales</taxon>
        <taxon>Mycobacteriaceae</taxon>
        <taxon>Mycolicibacterium</taxon>
    </lineage>
</organism>
<dbReference type="CDD" id="cd05269">
    <property type="entry name" value="TMR_SDR_a"/>
    <property type="match status" value="1"/>
</dbReference>
<evidence type="ECO:0000313" key="3">
    <source>
        <dbReference type="Proteomes" id="UP000297792"/>
    </source>
</evidence>
<dbReference type="RefSeq" id="WP_135359782.1">
    <property type="nucleotide sequence ID" value="NZ_RWJZ01000003.1"/>
</dbReference>
<dbReference type="EMBL" id="RWKA01000004">
    <property type="protein sequence ID" value="TGB44156.1"/>
    <property type="molecule type" value="Genomic_DNA"/>
</dbReference>